<dbReference type="Proteomes" id="UP000571554">
    <property type="component" value="Unassembled WGS sequence"/>
</dbReference>
<proteinExistence type="predicted"/>
<dbReference type="InterPro" id="IPR018873">
    <property type="entry name" value="KilA-N_DNA-bd_domain"/>
</dbReference>
<accession>A0A7W9TZJ9</accession>
<dbReference type="AlphaFoldDB" id="A0A7W9TZJ9"/>
<sequence>MEDDRKVTPETLPAIVWREASVITTELLAKLYQTDEARIRQNFMRNAARFEEGKHYFRLEGDDLRSFKALSISKILSRNTRSLILWTERGAARHAKMIETDKAWDVFEKLEDCYFRPREPRFDAIDEISSSLERLPLYLGVARMVIIRRLMFSTAYTNVSLRVGVLHFRDMTKRNVLIADGFIRRVEAGTATAEDFRTIQHNRNRLLGPDAQLKLIED</sequence>
<comment type="caution">
    <text evidence="2">The sequence shown here is derived from an EMBL/GenBank/DDBJ whole genome shotgun (WGS) entry which is preliminary data.</text>
</comment>
<evidence type="ECO:0000313" key="2">
    <source>
        <dbReference type="EMBL" id="MBB6103250.1"/>
    </source>
</evidence>
<keyword evidence="3" id="KW-1185">Reference proteome</keyword>
<evidence type="ECO:0000313" key="3">
    <source>
        <dbReference type="Proteomes" id="UP000571554"/>
    </source>
</evidence>
<protein>
    <recommendedName>
        <fullName evidence="1">KilA-N DNA-binding domain-containing protein</fullName>
    </recommendedName>
</protein>
<dbReference type="Pfam" id="PF10543">
    <property type="entry name" value="ORF6N"/>
    <property type="match status" value="1"/>
</dbReference>
<dbReference type="RefSeq" id="WP_183724761.1">
    <property type="nucleotide sequence ID" value="NZ_JACHBW010000008.1"/>
</dbReference>
<organism evidence="2 3">
    <name type="scientific">Paraburkholderia bannensis</name>
    <dbReference type="NCBI Taxonomy" id="765414"/>
    <lineage>
        <taxon>Bacteria</taxon>
        <taxon>Pseudomonadati</taxon>
        <taxon>Pseudomonadota</taxon>
        <taxon>Betaproteobacteria</taxon>
        <taxon>Burkholderiales</taxon>
        <taxon>Burkholderiaceae</taxon>
        <taxon>Paraburkholderia</taxon>
    </lineage>
</organism>
<dbReference type="EMBL" id="JACHBW010000008">
    <property type="protein sequence ID" value="MBB6103250.1"/>
    <property type="molecule type" value="Genomic_DNA"/>
</dbReference>
<feature type="domain" description="KilA-N DNA-binding" evidence="1">
    <location>
        <begin position="15"/>
        <end position="97"/>
    </location>
</feature>
<evidence type="ECO:0000259" key="1">
    <source>
        <dbReference type="Pfam" id="PF10543"/>
    </source>
</evidence>
<gene>
    <name evidence="2" type="ORF">F4827_003105</name>
</gene>
<reference evidence="2 3" key="1">
    <citation type="submission" date="2020-08" db="EMBL/GenBank/DDBJ databases">
        <title>Above-ground endophytic microbial communities from plants in different locations in the United States.</title>
        <authorList>
            <person name="Frank C."/>
        </authorList>
    </citation>
    <scope>NUCLEOTIDE SEQUENCE [LARGE SCALE GENOMIC DNA]</scope>
    <source>
        <strain evidence="2 3">WP4_2_2</strain>
    </source>
</reference>
<name>A0A7W9TZJ9_9BURK</name>